<evidence type="ECO:0000313" key="5">
    <source>
        <dbReference type="Proteomes" id="UP000177092"/>
    </source>
</evidence>
<dbReference type="CDD" id="cd01310">
    <property type="entry name" value="TatD_DNAse"/>
    <property type="match status" value="1"/>
</dbReference>
<dbReference type="Proteomes" id="UP000177092">
    <property type="component" value="Unassembled WGS sequence"/>
</dbReference>
<keyword evidence="1 3" id="KW-0479">Metal-binding</keyword>
<evidence type="ECO:0000256" key="1">
    <source>
        <dbReference type="ARBA" id="ARBA00022723"/>
    </source>
</evidence>
<dbReference type="InterPro" id="IPR032466">
    <property type="entry name" value="Metal_Hydrolase"/>
</dbReference>
<protein>
    <recommendedName>
        <fullName evidence="6">Hydrolase TatD</fullName>
    </recommendedName>
</protein>
<evidence type="ECO:0000256" key="2">
    <source>
        <dbReference type="ARBA" id="ARBA00022801"/>
    </source>
</evidence>
<dbReference type="InterPro" id="IPR018228">
    <property type="entry name" value="DNase_TatD-rel_CS"/>
</dbReference>
<dbReference type="EMBL" id="MFJN01000046">
    <property type="protein sequence ID" value="OGG20466.1"/>
    <property type="molecule type" value="Genomic_DNA"/>
</dbReference>
<feature type="binding site" evidence="3">
    <location>
        <position position="8"/>
    </location>
    <ligand>
        <name>a divalent metal cation</name>
        <dbReference type="ChEBI" id="CHEBI:60240"/>
        <label>1</label>
    </ligand>
</feature>
<dbReference type="PIRSF" id="PIRSF005902">
    <property type="entry name" value="DNase_TatD"/>
    <property type="match status" value="1"/>
</dbReference>
<dbReference type="PROSITE" id="PS01090">
    <property type="entry name" value="TATD_2"/>
    <property type="match status" value="1"/>
</dbReference>
<dbReference type="InterPro" id="IPR015991">
    <property type="entry name" value="TatD/YcfH-like"/>
</dbReference>
<feature type="binding site" evidence="3">
    <location>
        <position position="222"/>
    </location>
    <ligand>
        <name>a divalent metal cation</name>
        <dbReference type="ChEBI" id="CHEBI:60240"/>
        <label>1</label>
    </ligand>
</feature>
<name>A0A1F6A769_9BACT</name>
<dbReference type="STRING" id="1798384.A3D03_06470"/>
<accession>A0A1F6A769</accession>
<proteinExistence type="predicted"/>
<dbReference type="Gene3D" id="3.20.20.140">
    <property type="entry name" value="Metal-dependent hydrolases"/>
    <property type="match status" value="1"/>
</dbReference>
<reference evidence="4 5" key="1">
    <citation type="journal article" date="2016" name="Nat. Commun.">
        <title>Thousands of microbial genomes shed light on interconnected biogeochemical processes in an aquifer system.</title>
        <authorList>
            <person name="Anantharaman K."/>
            <person name="Brown C.T."/>
            <person name="Hug L.A."/>
            <person name="Sharon I."/>
            <person name="Castelle C.J."/>
            <person name="Probst A.J."/>
            <person name="Thomas B.C."/>
            <person name="Singh A."/>
            <person name="Wilkins M.J."/>
            <person name="Karaoz U."/>
            <person name="Brodie E.L."/>
            <person name="Williams K.H."/>
            <person name="Hubbard S.S."/>
            <person name="Banfield J.F."/>
        </authorList>
    </citation>
    <scope>NUCLEOTIDE SEQUENCE [LARGE SCALE GENOMIC DNA]</scope>
</reference>
<dbReference type="PANTHER" id="PTHR46124">
    <property type="entry name" value="D-AMINOACYL-TRNA DEACYLASE"/>
    <property type="match status" value="1"/>
</dbReference>
<feature type="binding site" evidence="3">
    <location>
        <position position="172"/>
    </location>
    <ligand>
        <name>a divalent metal cation</name>
        <dbReference type="ChEBI" id="CHEBI:60240"/>
        <label>2</label>
    </ligand>
</feature>
<evidence type="ECO:0000256" key="3">
    <source>
        <dbReference type="PIRSR" id="PIRSR005902-1"/>
    </source>
</evidence>
<gene>
    <name evidence="4" type="ORF">A3D03_06470</name>
</gene>
<dbReference type="NCBIfam" id="TIGR00010">
    <property type="entry name" value="YchF/TatD family DNA exonuclease"/>
    <property type="match status" value="1"/>
</dbReference>
<dbReference type="InterPro" id="IPR001130">
    <property type="entry name" value="TatD-like"/>
</dbReference>
<comment type="caution">
    <text evidence="4">The sequence shown here is derived from an EMBL/GenBank/DDBJ whole genome shotgun (WGS) entry which is preliminary data.</text>
</comment>
<keyword evidence="2" id="KW-0378">Hydrolase</keyword>
<sequence length="273" mass="30901">MYTDTHCHLNFKAFNKDLKEVIDRAKKSGVEKIIIPGAKLDSSRSAVEIASQYEMCFAAVGIHPHHTTESDTSLLYINVVKPDENSLLNLANKPKVVAIGEIGLDYYTYKNYPPITINGKKRQKELLILQLKIALACQKPVILHCREAHDDMLELLTDFQEKPETRLRGVFHCFGGDKNHLKKVLDLGFLVGFDGNITYEDNQKLQEMVIQTPLERLLLETDAPYLAPVPYRRQRNEPSYLSLIAVFISNLTGNSLKKITGKTQKNAESLFSI</sequence>
<dbReference type="GO" id="GO:0004536">
    <property type="term" value="F:DNA nuclease activity"/>
    <property type="evidence" value="ECO:0007669"/>
    <property type="project" value="InterPro"/>
</dbReference>
<dbReference type="GO" id="GO:0046872">
    <property type="term" value="F:metal ion binding"/>
    <property type="evidence" value="ECO:0007669"/>
    <property type="project" value="UniProtKB-KW"/>
</dbReference>
<dbReference type="SUPFAM" id="SSF51556">
    <property type="entry name" value="Metallo-dependent hydrolases"/>
    <property type="match status" value="1"/>
</dbReference>
<dbReference type="FunFam" id="3.20.20.140:FF:000005">
    <property type="entry name" value="TatD family hydrolase"/>
    <property type="match status" value="1"/>
</dbReference>
<evidence type="ECO:0008006" key="6">
    <source>
        <dbReference type="Google" id="ProtNLM"/>
    </source>
</evidence>
<feature type="binding site" evidence="3">
    <location>
        <position position="144"/>
    </location>
    <ligand>
        <name>a divalent metal cation</name>
        <dbReference type="ChEBI" id="CHEBI:60240"/>
        <label>2</label>
    </ligand>
</feature>
<evidence type="ECO:0000313" key="4">
    <source>
        <dbReference type="EMBL" id="OGG20466.1"/>
    </source>
</evidence>
<dbReference type="PANTHER" id="PTHR46124:SF2">
    <property type="entry name" value="D-AMINOACYL-TRNA DEACYLASE"/>
    <property type="match status" value="1"/>
</dbReference>
<feature type="binding site" evidence="3">
    <location>
        <position position="101"/>
    </location>
    <ligand>
        <name>a divalent metal cation</name>
        <dbReference type="ChEBI" id="CHEBI:60240"/>
        <label>1</label>
    </ligand>
</feature>
<dbReference type="AlphaFoldDB" id="A0A1F6A769"/>
<feature type="binding site" evidence="3">
    <location>
        <position position="6"/>
    </location>
    <ligand>
        <name>a divalent metal cation</name>
        <dbReference type="ChEBI" id="CHEBI:60240"/>
        <label>1</label>
    </ligand>
</feature>
<organism evidence="4 5">
    <name type="scientific">Candidatus Gottesmanbacteria bacterium RIFCSPHIGHO2_02_FULL_40_13</name>
    <dbReference type="NCBI Taxonomy" id="1798384"/>
    <lineage>
        <taxon>Bacteria</taxon>
        <taxon>Candidatus Gottesmaniibacteriota</taxon>
    </lineage>
</organism>
<dbReference type="Pfam" id="PF01026">
    <property type="entry name" value="TatD_DNase"/>
    <property type="match status" value="1"/>
</dbReference>
<dbReference type="GO" id="GO:0016788">
    <property type="term" value="F:hydrolase activity, acting on ester bonds"/>
    <property type="evidence" value="ECO:0007669"/>
    <property type="project" value="InterPro"/>
</dbReference>